<protein>
    <recommendedName>
        <fullName evidence="1">RNA-directed DNA polymerase</fullName>
        <ecNumber evidence="1">2.7.7.49</ecNumber>
    </recommendedName>
</protein>
<dbReference type="InterPro" id="IPR001995">
    <property type="entry name" value="Peptidase_A2_cat"/>
</dbReference>
<dbReference type="SMART" id="SM00343">
    <property type="entry name" value="ZnF_C2HC"/>
    <property type="match status" value="2"/>
</dbReference>
<dbReference type="CDD" id="cd09274">
    <property type="entry name" value="RNase_HI_RT_Ty3"/>
    <property type="match status" value="1"/>
</dbReference>
<evidence type="ECO:0000256" key="4">
    <source>
        <dbReference type="ARBA" id="ARBA00022722"/>
    </source>
</evidence>
<dbReference type="GO" id="GO:0015074">
    <property type="term" value="P:DNA integration"/>
    <property type="evidence" value="ECO:0007669"/>
    <property type="project" value="InterPro"/>
</dbReference>
<dbReference type="GO" id="GO:0003964">
    <property type="term" value="F:RNA-directed DNA polymerase activity"/>
    <property type="evidence" value="ECO:0007669"/>
    <property type="project" value="UniProtKB-KW"/>
</dbReference>
<dbReference type="Pfam" id="PF00078">
    <property type="entry name" value="RVT_1"/>
    <property type="match status" value="1"/>
</dbReference>
<keyword evidence="3" id="KW-0548">Nucleotidyltransferase</keyword>
<dbReference type="PANTHER" id="PTHR37984:SF5">
    <property type="entry name" value="PROTEIN NYNRIN-LIKE"/>
    <property type="match status" value="1"/>
</dbReference>
<dbReference type="Gene3D" id="3.30.70.270">
    <property type="match status" value="2"/>
</dbReference>
<evidence type="ECO:0000259" key="9">
    <source>
        <dbReference type="PROSITE" id="PS50878"/>
    </source>
</evidence>
<dbReference type="PROSITE" id="PS50878">
    <property type="entry name" value="RT_POL"/>
    <property type="match status" value="1"/>
</dbReference>
<dbReference type="GO" id="GO:0003676">
    <property type="term" value="F:nucleic acid binding"/>
    <property type="evidence" value="ECO:0007669"/>
    <property type="project" value="InterPro"/>
</dbReference>
<evidence type="ECO:0000256" key="1">
    <source>
        <dbReference type="ARBA" id="ARBA00012493"/>
    </source>
</evidence>
<evidence type="ECO:0000256" key="2">
    <source>
        <dbReference type="ARBA" id="ARBA00022679"/>
    </source>
</evidence>
<evidence type="ECO:0000313" key="12">
    <source>
        <dbReference type="Proteomes" id="UP000031668"/>
    </source>
</evidence>
<gene>
    <name evidence="11" type="ORF">RF11_15736</name>
</gene>
<dbReference type="InterPro" id="IPR021109">
    <property type="entry name" value="Peptidase_aspartic_dom_sf"/>
</dbReference>
<reference evidence="11 12" key="1">
    <citation type="journal article" date="2014" name="Genome Biol. Evol.">
        <title>The genome of the myxosporean Thelohanellus kitauei shows adaptations to nutrient acquisition within its fish host.</title>
        <authorList>
            <person name="Yang Y."/>
            <person name="Xiong J."/>
            <person name="Zhou Z."/>
            <person name="Huo F."/>
            <person name="Miao W."/>
            <person name="Ran C."/>
            <person name="Liu Y."/>
            <person name="Zhang J."/>
            <person name="Feng J."/>
            <person name="Wang M."/>
            <person name="Wang M."/>
            <person name="Wang L."/>
            <person name="Yao B."/>
        </authorList>
    </citation>
    <scope>NUCLEOTIDE SEQUENCE [LARGE SCALE GENOMIC DNA]</scope>
    <source>
        <strain evidence="11">Wuqing</strain>
    </source>
</reference>
<dbReference type="InterPro" id="IPR050951">
    <property type="entry name" value="Retrovirus_Pol_polyprotein"/>
</dbReference>
<dbReference type="InterPro" id="IPR041373">
    <property type="entry name" value="RT_RNaseH"/>
</dbReference>
<dbReference type="GO" id="GO:0004519">
    <property type="term" value="F:endonuclease activity"/>
    <property type="evidence" value="ECO:0007669"/>
    <property type="project" value="UniProtKB-KW"/>
</dbReference>
<dbReference type="Gene3D" id="3.10.20.370">
    <property type="match status" value="1"/>
</dbReference>
<dbReference type="InterPro" id="IPR001584">
    <property type="entry name" value="Integrase_cat-core"/>
</dbReference>
<dbReference type="SUPFAM" id="SSF57756">
    <property type="entry name" value="Retrovirus zinc finger-like domains"/>
    <property type="match status" value="1"/>
</dbReference>
<feature type="domain" description="Reverse transcriptase" evidence="9">
    <location>
        <begin position="468"/>
        <end position="647"/>
    </location>
</feature>
<dbReference type="Gene3D" id="3.30.420.10">
    <property type="entry name" value="Ribonuclease H-like superfamily/Ribonuclease H"/>
    <property type="match status" value="1"/>
</dbReference>
<dbReference type="InterPro" id="IPR001878">
    <property type="entry name" value="Znf_CCHC"/>
</dbReference>
<dbReference type="SUPFAM" id="SSF50630">
    <property type="entry name" value="Acid proteases"/>
    <property type="match status" value="1"/>
</dbReference>
<feature type="domain" description="Peptidase A2" evidence="8">
    <location>
        <begin position="300"/>
        <end position="375"/>
    </location>
</feature>
<dbReference type="AlphaFoldDB" id="A0A0C2MRS8"/>
<dbReference type="Gene3D" id="3.10.10.10">
    <property type="entry name" value="HIV Type 1 Reverse Transcriptase, subunit A, domain 1"/>
    <property type="match status" value="1"/>
</dbReference>
<keyword evidence="5" id="KW-0255">Endonuclease</keyword>
<sequence length="1087" mass="125130">MFSADSDIESQFLELDLKRIAKKWDEDQYFAKFVLACPPELRPKLLDIKTRDIPRKSEEMKGLIRTHFKSAHPSHRAYRDFQKAHIRADESVQTFKDRIVNLLKRARPSLPDDDLKFLVGTKMIDSMPEDVQPHLRSRYIKDLDELANSCQEYWDVHIGKVCSLSEEQAKKVQTKIEDEDDIESSCAIKNSDSSALESLTNRLDKISIIVDSLARKFVTPRFTNSQSYRTVVCSSCGLRGHSKENCRGQVFCRRCHKQGHVERLCRANLNSDLSYTVSNIHRDRNYCVIDMYLRDSQRLCKALIDTGSCVSLIRSNLIIASTIEKSANNLSLANGDHLNSLGKTRLNIELNKETFSWEFVVVPKLDFDAILGRDFIAENKFIVDVELPWPLIHKSNYTAVSTVDQNSTAGIIDNIKAQYSDIFSTRSGYTDITKHRIETGNHSPIKCRPYRIPISLTKEVKSQIEQMLSDKIIRPSSSPWCAPMVLVKKKNGSYRMCIDYRRLNSITQKDEYPLPLMEELLDRLAGAKIFSIFDLVNGYWQCAIEESDKEKTAFSPGPGLGLYEFNAMPFGLCNAPSTFQRLMDKALYGLNNCFSYMDDIIVFSEDVQTHRNDVIALLERLRILNLRVNIGKCQLFVKKIKYLGFLVDEHGIIPDPEDIEPIISWKTPKDADELRRFLGTCGVYHRFIRNYSNIAEPLFQLLKKSEKWSWEDKQREAFIALKNQLRLIPTLRFPSKSVPFIITCDASGTAIGAVLSQVVEGNENIIACSSQTLNSSKRRMSTFDREFYSIIYAVKKFRHYIYGQKIIIRCDHNPLKWVKTMKDVHGRRARWLQDLEEFDYTIEYIKGSENTVADALSRNVSMITLESQYNLANEQKADESLNRCIELIQNDEQPTQDDTEETRTVFRMKRKLKVINETLIHDSKHGLRPIIPRSLRHELFTQAHENCLSHAGFETTFRHMSKKYVWPNMKDDIGKWCEECVKCTLSKAKNFTPRSNLQSISTDEPFDIWTVDSTEPLLTTPTGNKYLIVFEDNLSKRIEALAVLDQSALTASKALISCHLDLESRKPFTPTWVHSLSLQFFKTYANT</sequence>
<dbReference type="Proteomes" id="UP000031668">
    <property type="component" value="Unassembled WGS sequence"/>
</dbReference>
<dbReference type="GO" id="GO:0004190">
    <property type="term" value="F:aspartic-type endopeptidase activity"/>
    <property type="evidence" value="ECO:0007669"/>
    <property type="project" value="InterPro"/>
</dbReference>
<evidence type="ECO:0000313" key="11">
    <source>
        <dbReference type="EMBL" id="KII69951.1"/>
    </source>
</evidence>
<dbReference type="GO" id="GO:0006508">
    <property type="term" value="P:proteolysis"/>
    <property type="evidence" value="ECO:0007669"/>
    <property type="project" value="InterPro"/>
</dbReference>
<keyword evidence="6" id="KW-0378">Hydrolase</keyword>
<dbReference type="GO" id="GO:0008270">
    <property type="term" value="F:zinc ion binding"/>
    <property type="evidence" value="ECO:0007669"/>
    <property type="project" value="InterPro"/>
</dbReference>
<dbReference type="FunFam" id="3.10.10.10:FF:000002">
    <property type="entry name" value="Retrovirus-related Pol polyprotein from transposon 17.6-like protein"/>
    <property type="match status" value="1"/>
</dbReference>
<evidence type="ECO:0000256" key="7">
    <source>
        <dbReference type="ARBA" id="ARBA00022918"/>
    </source>
</evidence>
<dbReference type="CDD" id="cd01647">
    <property type="entry name" value="RT_LTR"/>
    <property type="match status" value="1"/>
</dbReference>
<proteinExistence type="predicted"/>
<name>A0A0C2MRS8_THEKT</name>
<keyword evidence="7" id="KW-0695">RNA-directed DNA polymerase</keyword>
<dbReference type="Pfam" id="PF17917">
    <property type="entry name" value="RT_RNaseH"/>
    <property type="match status" value="1"/>
</dbReference>
<comment type="caution">
    <text evidence="11">The sequence shown here is derived from an EMBL/GenBank/DDBJ whole genome shotgun (WGS) entry which is preliminary data.</text>
</comment>
<evidence type="ECO:0000259" key="10">
    <source>
        <dbReference type="PROSITE" id="PS50994"/>
    </source>
</evidence>
<dbReference type="InterPro" id="IPR000477">
    <property type="entry name" value="RT_dom"/>
</dbReference>
<dbReference type="EMBL" id="JWZT01002253">
    <property type="protein sequence ID" value="KII69951.1"/>
    <property type="molecule type" value="Genomic_DNA"/>
</dbReference>
<dbReference type="Gene3D" id="1.10.340.70">
    <property type="match status" value="1"/>
</dbReference>
<accession>A0A0C2MRS8</accession>
<dbReference type="Gene3D" id="2.40.70.10">
    <property type="entry name" value="Acid Proteases"/>
    <property type="match status" value="1"/>
</dbReference>
<dbReference type="Pfam" id="PF17921">
    <property type="entry name" value="Integrase_H2C2"/>
    <property type="match status" value="1"/>
</dbReference>
<dbReference type="InterPro" id="IPR041588">
    <property type="entry name" value="Integrase_H2C2"/>
</dbReference>
<dbReference type="PROSITE" id="PS50994">
    <property type="entry name" value="INTEGRASE"/>
    <property type="match status" value="1"/>
</dbReference>
<dbReference type="FunFam" id="3.30.70.270:FF:000020">
    <property type="entry name" value="Transposon Tf2-6 polyprotein-like Protein"/>
    <property type="match status" value="1"/>
</dbReference>
<evidence type="ECO:0000256" key="5">
    <source>
        <dbReference type="ARBA" id="ARBA00022759"/>
    </source>
</evidence>
<dbReference type="InterPro" id="IPR043128">
    <property type="entry name" value="Rev_trsase/Diguanyl_cyclase"/>
</dbReference>
<dbReference type="EC" id="2.7.7.49" evidence="1"/>
<dbReference type="PANTHER" id="PTHR37984">
    <property type="entry name" value="PROTEIN CBG26694"/>
    <property type="match status" value="1"/>
</dbReference>
<organism evidence="11 12">
    <name type="scientific">Thelohanellus kitauei</name>
    <name type="common">Myxosporean</name>
    <dbReference type="NCBI Taxonomy" id="669202"/>
    <lineage>
        <taxon>Eukaryota</taxon>
        <taxon>Metazoa</taxon>
        <taxon>Cnidaria</taxon>
        <taxon>Myxozoa</taxon>
        <taxon>Myxosporea</taxon>
        <taxon>Bivalvulida</taxon>
        <taxon>Platysporina</taxon>
        <taxon>Myxobolidae</taxon>
        <taxon>Thelohanellus</taxon>
    </lineage>
</organism>
<keyword evidence="4" id="KW-0540">Nuclease</keyword>
<dbReference type="FunFam" id="3.10.20.370:FF:000001">
    <property type="entry name" value="Retrovirus-related Pol polyprotein from transposon 17.6-like protein"/>
    <property type="match status" value="1"/>
</dbReference>
<dbReference type="InterPro" id="IPR036397">
    <property type="entry name" value="RNaseH_sf"/>
</dbReference>
<evidence type="ECO:0000256" key="6">
    <source>
        <dbReference type="ARBA" id="ARBA00022801"/>
    </source>
</evidence>
<evidence type="ECO:0000256" key="3">
    <source>
        <dbReference type="ARBA" id="ARBA00022695"/>
    </source>
</evidence>
<keyword evidence="2" id="KW-0808">Transferase</keyword>
<dbReference type="Gene3D" id="4.10.60.10">
    <property type="entry name" value="Zinc finger, CCHC-type"/>
    <property type="match status" value="1"/>
</dbReference>
<dbReference type="CDD" id="cd00303">
    <property type="entry name" value="retropepsin_like"/>
    <property type="match status" value="1"/>
</dbReference>
<dbReference type="PROSITE" id="PS50175">
    <property type="entry name" value="ASP_PROT_RETROV"/>
    <property type="match status" value="1"/>
</dbReference>
<evidence type="ECO:0000259" key="8">
    <source>
        <dbReference type="PROSITE" id="PS50175"/>
    </source>
</evidence>
<dbReference type="InterPro" id="IPR043502">
    <property type="entry name" value="DNA/RNA_pol_sf"/>
</dbReference>
<feature type="domain" description="Integrase catalytic" evidence="10">
    <location>
        <begin position="1001"/>
        <end position="1087"/>
    </location>
</feature>
<keyword evidence="12" id="KW-1185">Reference proteome</keyword>
<dbReference type="InterPro" id="IPR036875">
    <property type="entry name" value="Znf_CCHC_sf"/>
</dbReference>
<dbReference type="SUPFAM" id="SSF56672">
    <property type="entry name" value="DNA/RNA polymerases"/>
    <property type="match status" value="1"/>
</dbReference>
<dbReference type="OrthoDB" id="5988672at2759"/>